<reference evidence="2" key="2">
    <citation type="submission" date="2020-11" db="EMBL/GenBank/DDBJ databases">
        <authorList>
            <person name="McCartney M.A."/>
            <person name="Auch B."/>
            <person name="Kono T."/>
            <person name="Mallez S."/>
            <person name="Becker A."/>
            <person name="Gohl D.M."/>
            <person name="Silverstein K.A.T."/>
            <person name="Koren S."/>
            <person name="Bechman K.B."/>
            <person name="Herman A."/>
            <person name="Abrahante J.E."/>
            <person name="Garbe J."/>
        </authorList>
    </citation>
    <scope>NUCLEOTIDE SEQUENCE</scope>
    <source>
        <strain evidence="2">Duluth1</strain>
        <tissue evidence="2">Whole animal</tissue>
    </source>
</reference>
<reference evidence="2" key="1">
    <citation type="journal article" date="2019" name="bioRxiv">
        <title>The Genome of the Zebra Mussel, Dreissena polymorpha: A Resource for Invasive Species Research.</title>
        <authorList>
            <person name="McCartney M.A."/>
            <person name="Auch B."/>
            <person name="Kono T."/>
            <person name="Mallez S."/>
            <person name="Zhang Y."/>
            <person name="Obille A."/>
            <person name="Becker A."/>
            <person name="Abrahante J.E."/>
            <person name="Garbe J."/>
            <person name="Badalamenti J.P."/>
            <person name="Herman A."/>
            <person name="Mangelson H."/>
            <person name="Liachko I."/>
            <person name="Sullivan S."/>
            <person name="Sone E.D."/>
            <person name="Koren S."/>
            <person name="Silverstein K.A.T."/>
            <person name="Beckman K.B."/>
            <person name="Gohl D.M."/>
        </authorList>
    </citation>
    <scope>NUCLEOTIDE SEQUENCE</scope>
    <source>
        <strain evidence="2">Duluth1</strain>
        <tissue evidence="2">Whole animal</tissue>
    </source>
</reference>
<feature type="compositionally biased region" description="Polar residues" evidence="1">
    <location>
        <begin position="212"/>
        <end position="223"/>
    </location>
</feature>
<feature type="compositionally biased region" description="Polar residues" evidence="1">
    <location>
        <begin position="156"/>
        <end position="166"/>
    </location>
</feature>
<feature type="compositionally biased region" description="Low complexity" evidence="1">
    <location>
        <begin position="198"/>
        <end position="207"/>
    </location>
</feature>
<sequence>MRHRRKETPVINITPTIPSTPNASLLTPTLNTSQTAPVLDSSPNAETPDLPPRKPRLSHDTKEFSTHLNGDTGSRPVPPLPPRQHHLSESSVNPLRQTSPVATTAVRQVSPVSSPAPPPTHQRHSHLSEGGAPLRQTSPVTSTPPPLPTHLRPTVQMRSNVANGNLDSKEMSDTSSSTSDGQTRPANPPPVPRRSTGIPSIPSSPKPKAQPFSYNSGSDVTKL</sequence>
<dbReference type="AlphaFoldDB" id="A0A9D4GRR2"/>
<dbReference type="Proteomes" id="UP000828390">
    <property type="component" value="Unassembled WGS sequence"/>
</dbReference>
<name>A0A9D4GRR2_DREPO</name>
<accession>A0A9D4GRR2</accession>
<feature type="compositionally biased region" description="Polar residues" evidence="1">
    <location>
        <begin position="11"/>
        <end position="45"/>
    </location>
</feature>
<dbReference type="EMBL" id="JAIWYP010000005">
    <property type="protein sequence ID" value="KAH3820334.1"/>
    <property type="molecule type" value="Genomic_DNA"/>
</dbReference>
<comment type="caution">
    <text evidence="2">The sequence shown here is derived from an EMBL/GenBank/DDBJ whole genome shotgun (WGS) entry which is preliminary data.</text>
</comment>
<evidence type="ECO:0000313" key="2">
    <source>
        <dbReference type="EMBL" id="KAH3820334.1"/>
    </source>
</evidence>
<feature type="compositionally biased region" description="Polar residues" evidence="1">
    <location>
        <begin position="89"/>
        <end position="107"/>
    </location>
</feature>
<feature type="region of interest" description="Disordered" evidence="1">
    <location>
        <begin position="1"/>
        <end position="223"/>
    </location>
</feature>
<proteinExistence type="predicted"/>
<keyword evidence="3" id="KW-1185">Reference proteome</keyword>
<evidence type="ECO:0000313" key="3">
    <source>
        <dbReference type="Proteomes" id="UP000828390"/>
    </source>
</evidence>
<organism evidence="2 3">
    <name type="scientific">Dreissena polymorpha</name>
    <name type="common">Zebra mussel</name>
    <name type="synonym">Mytilus polymorpha</name>
    <dbReference type="NCBI Taxonomy" id="45954"/>
    <lineage>
        <taxon>Eukaryota</taxon>
        <taxon>Metazoa</taxon>
        <taxon>Spiralia</taxon>
        <taxon>Lophotrochozoa</taxon>
        <taxon>Mollusca</taxon>
        <taxon>Bivalvia</taxon>
        <taxon>Autobranchia</taxon>
        <taxon>Heteroconchia</taxon>
        <taxon>Euheterodonta</taxon>
        <taxon>Imparidentia</taxon>
        <taxon>Neoheterodontei</taxon>
        <taxon>Myida</taxon>
        <taxon>Dreissenoidea</taxon>
        <taxon>Dreissenidae</taxon>
        <taxon>Dreissena</taxon>
    </lineage>
</organism>
<gene>
    <name evidence="2" type="ORF">DPMN_122080</name>
</gene>
<protein>
    <submittedName>
        <fullName evidence="2">Uncharacterized protein</fullName>
    </submittedName>
</protein>
<evidence type="ECO:0000256" key="1">
    <source>
        <dbReference type="SAM" id="MobiDB-lite"/>
    </source>
</evidence>